<reference evidence="2 3" key="1">
    <citation type="submission" date="2016-06" db="EMBL/GenBank/DDBJ databases">
        <authorList>
            <consortium name="Pathogen Informatics"/>
        </authorList>
    </citation>
    <scope>NUCLEOTIDE SEQUENCE [LARGE SCALE GENOMIC DNA]</scope>
</reference>
<dbReference type="EMBL" id="FLRJ01000721">
    <property type="protein sequence ID" value="SBT74523.1"/>
    <property type="molecule type" value="Genomic_DNA"/>
</dbReference>
<evidence type="ECO:0008006" key="4">
    <source>
        <dbReference type="Google" id="ProtNLM"/>
    </source>
</evidence>
<protein>
    <recommendedName>
        <fullName evidence="4">PIR protein</fullName>
    </recommendedName>
</protein>
<evidence type="ECO:0000313" key="1">
    <source>
        <dbReference type="EMBL" id="SBT72510.1"/>
    </source>
</evidence>
<sequence>MHDFPADYGNYKIDLANPNAACNGNYKNYLDNYFSPVGTRIKNFLGKKGIVGFKLNNLQTIDMTECDLKMNINILASEELT</sequence>
<evidence type="ECO:0000313" key="3">
    <source>
        <dbReference type="Proteomes" id="UP000243200"/>
    </source>
</evidence>
<evidence type="ECO:0000313" key="2">
    <source>
        <dbReference type="EMBL" id="SBT74523.1"/>
    </source>
</evidence>
<dbReference type="VEuPathDB" id="PlasmoDB:POWCR01_000033600"/>
<accession>A0A1C3KKL2</accession>
<dbReference type="VEuPathDB" id="PlasmoDB:POWCR01_000225700"/>
<gene>
    <name evidence="2" type="primary">PowCR01_000225700</name>
    <name evidence="1" type="synonym">PowCR01_000033600</name>
    <name evidence="1" type="ORF">POWCR01_000033600</name>
    <name evidence="2" type="ORF">POWCR01_000225700</name>
</gene>
<dbReference type="EMBL" id="FLRJ01000064">
    <property type="protein sequence ID" value="SBT72510.1"/>
    <property type="molecule type" value="Genomic_DNA"/>
</dbReference>
<dbReference type="Proteomes" id="UP000243200">
    <property type="component" value="Unassembled WGS sequence"/>
</dbReference>
<dbReference type="AlphaFoldDB" id="A0A1C3KKL2"/>
<proteinExistence type="predicted"/>
<name>A0A1C3KKL2_PLAOA</name>
<organism evidence="2 3">
    <name type="scientific">Plasmodium ovale</name>
    <name type="common">malaria parasite P. ovale</name>
    <dbReference type="NCBI Taxonomy" id="36330"/>
    <lineage>
        <taxon>Eukaryota</taxon>
        <taxon>Sar</taxon>
        <taxon>Alveolata</taxon>
        <taxon>Apicomplexa</taxon>
        <taxon>Aconoidasida</taxon>
        <taxon>Haemosporida</taxon>
        <taxon>Plasmodiidae</taxon>
        <taxon>Plasmodium</taxon>
        <taxon>Plasmodium (Plasmodium)</taxon>
    </lineage>
</organism>